<dbReference type="PANTHER" id="PTHR34853">
    <property type="match status" value="1"/>
</dbReference>
<dbReference type="PANTHER" id="PTHR34853:SF1">
    <property type="entry name" value="LIPASE 5"/>
    <property type="match status" value="1"/>
</dbReference>
<dbReference type="Gene3D" id="3.40.50.1820">
    <property type="entry name" value="alpha/beta hydrolase"/>
    <property type="match status" value="1"/>
</dbReference>
<dbReference type="InterPro" id="IPR005152">
    <property type="entry name" value="Lipase_secreted"/>
</dbReference>
<feature type="region of interest" description="Disordered" evidence="1">
    <location>
        <begin position="56"/>
        <end position="80"/>
    </location>
</feature>
<proteinExistence type="predicted"/>
<dbReference type="InterPro" id="IPR029058">
    <property type="entry name" value="AB_hydrolase_fold"/>
</dbReference>
<organism evidence="2 3">
    <name type="scientific">Actinomadura gamaensis</name>
    <dbReference type="NCBI Taxonomy" id="1763541"/>
    <lineage>
        <taxon>Bacteria</taxon>
        <taxon>Bacillati</taxon>
        <taxon>Actinomycetota</taxon>
        <taxon>Actinomycetes</taxon>
        <taxon>Streptosporangiales</taxon>
        <taxon>Thermomonosporaceae</taxon>
        <taxon>Actinomadura</taxon>
    </lineage>
</organism>
<feature type="compositionally biased region" description="Pro residues" evidence="1">
    <location>
        <begin position="434"/>
        <end position="451"/>
    </location>
</feature>
<evidence type="ECO:0000313" key="3">
    <source>
        <dbReference type="Proteomes" id="UP001595872"/>
    </source>
</evidence>
<sequence>MTRPHDDPLRAGTLRTIVASALAVLAALALVAFAPGALADAAERISLAQARARGALAQPAGTDPGPPGDAFYTPPSPLPAGQPGDVVRARPAKAGPPTARSLADAWQVMYLSKNAQDQPIAETGTILVPKGADTASMPIVAMAPGTSGPAFRCAPSKMIDGGIFYEQAMLNELLKKKWAVAVPDYEGYHQNPTTTYITGHSEGHAVLDAVRAAQRLPEAKLSKDAKVLVHGYSQGGGAAMWAGELQPTYAPELNLQGISAGGVPGDIVSVALALDGSKAFGFLFYALIGLHNAYPDVKFDSVLNDAGKQARQQLEGDSCTLELLLDHQGKSVDDYFTNSPLGDSAWLTHAKENRLGSTAIKVPVYQYHSTTDEIVAYPQASRLRDKYCALGVKLTWKTWDGLSHITLVGRGNADALAFLSDRLNGVPATSNCPVTPPPTTPPPTTPPGASS</sequence>
<dbReference type="RefSeq" id="WP_378258344.1">
    <property type="nucleotide sequence ID" value="NZ_JBHSIT010000006.1"/>
</dbReference>
<feature type="region of interest" description="Disordered" evidence="1">
    <location>
        <begin position="429"/>
        <end position="451"/>
    </location>
</feature>
<comment type="caution">
    <text evidence="2">The sequence shown here is derived from an EMBL/GenBank/DDBJ whole genome shotgun (WGS) entry which is preliminary data.</text>
</comment>
<evidence type="ECO:0000256" key="1">
    <source>
        <dbReference type="SAM" id="MobiDB-lite"/>
    </source>
</evidence>
<dbReference type="Pfam" id="PF03583">
    <property type="entry name" value="LIP"/>
    <property type="match status" value="1"/>
</dbReference>
<reference evidence="3" key="1">
    <citation type="journal article" date="2019" name="Int. J. Syst. Evol. Microbiol.">
        <title>The Global Catalogue of Microorganisms (GCM) 10K type strain sequencing project: providing services to taxonomists for standard genome sequencing and annotation.</title>
        <authorList>
            <consortium name="The Broad Institute Genomics Platform"/>
            <consortium name="The Broad Institute Genome Sequencing Center for Infectious Disease"/>
            <person name="Wu L."/>
            <person name="Ma J."/>
        </authorList>
    </citation>
    <scope>NUCLEOTIDE SEQUENCE [LARGE SCALE GENOMIC DNA]</scope>
    <source>
        <strain evidence="3">KLKA75</strain>
    </source>
</reference>
<accession>A0ABV9U1A0</accession>
<keyword evidence="3" id="KW-1185">Reference proteome</keyword>
<protein>
    <submittedName>
        <fullName evidence="2">Lipase family protein</fullName>
    </submittedName>
</protein>
<dbReference type="EMBL" id="JBHSIT010000006">
    <property type="protein sequence ID" value="MFC4910218.1"/>
    <property type="molecule type" value="Genomic_DNA"/>
</dbReference>
<dbReference type="PIRSF" id="PIRSF029171">
    <property type="entry name" value="Esterase_LipA"/>
    <property type="match status" value="1"/>
</dbReference>
<name>A0ABV9U1A0_9ACTN</name>
<gene>
    <name evidence="2" type="ORF">ACFPCY_23090</name>
</gene>
<dbReference type="Gene3D" id="1.10.260.130">
    <property type="match status" value="1"/>
</dbReference>
<dbReference type="SUPFAM" id="SSF53474">
    <property type="entry name" value="alpha/beta-Hydrolases"/>
    <property type="match status" value="1"/>
</dbReference>
<dbReference type="Proteomes" id="UP001595872">
    <property type="component" value="Unassembled WGS sequence"/>
</dbReference>
<evidence type="ECO:0000313" key="2">
    <source>
        <dbReference type="EMBL" id="MFC4910218.1"/>
    </source>
</evidence>